<name>A0A3N4IS11_9PEZI</name>
<sequence length="82" mass="9455">MIMRSRSKVLKLLMLISGTGLKILPYRYPTSPPRAIKLFLLRLVNMIAFTIHDSVKAIDKKEARVYKYPLASQVVRNLLILQ</sequence>
<organism evidence="1 2">
    <name type="scientific">Choiromyces venosus 120613-1</name>
    <dbReference type="NCBI Taxonomy" id="1336337"/>
    <lineage>
        <taxon>Eukaryota</taxon>
        <taxon>Fungi</taxon>
        <taxon>Dikarya</taxon>
        <taxon>Ascomycota</taxon>
        <taxon>Pezizomycotina</taxon>
        <taxon>Pezizomycetes</taxon>
        <taxon>Pezizales</taxon>
        <taxon>Tuberaceae</taxon>
        <taxon>Choiromyces</taxon>
    </lineage>
</organism>
<accession>A0A3N4IS11</accession>
<protein>
    <submittedName>
        <fullName evidence="1">Uncharacterized protein</fullName>
    </submittedName>
</protein>
<evidence type="ECO:0000313" key="1">
    <source>
        <dbReference type="EMBL" id="RPA88953.1"/>
    </source>
</evidence>
<keyword evidence="2" id="KW-1185">Reference proteome</keyword>
<dbReference type="AlphaFoldDB" id="A0A3N4IS11"/>
<reference evidence="1 2" key="1">
    <citation type="journal article" date="2018" name="Nat. Ecol. Evol.">
        <title>Pezizomycetes genomes reveal the molecular basis of ectomycorrhizal truffle lifestyle.</title>
        <authorList>
            <person name="Murat C."/>
            <person name="Payen T."/>
            <person name="Noel B."/>
            <person name="Kuo A."/>
            <person name="Morin E."/>
            <person name="Chen J."/>
            <person name="Kohler A."/>
            <person name="Krizsan K."/>
            <person name="Balestrini R."/>
            <person name="Da Silva C."/>
            <person name="Montanini B."/>
            <person name="Hainaut M."/>
            <person name="Levati E."/>
            <person name="Barry K.W."/>
            <person name="Belfiori B."/>
            <person name="Cichocki N."/>
            <person name="Clum A."/>
            <person name="Dockter R.B."/>
            <person name="Fauchery L."/>
            <person name="Guy J."/>
            <person name="Iotti M."/>
            <person name="Le Tacon F."/>
            <person name="Lindquist E.A."/>
            <person name="Lipzen A."/>
            <person name="Malagnac F."/>
            <person name="Mello A."/>
            <person name="Molinier V."/>
            <person name="Miyauchi S."/>
            <person name="Poulain J."/>
            <person name="Riccioni C."/>
            <person name="Rubini A."/>
            <person name="Sitrit Y."/>
            <person name="Splivallo R."/>
            <person name="Traeger S."/>
            <person name="Wang M."/>
            <person name="Zifcakova L."/>
            <person name="Wipf D."/>
            <person name="Zambonelli A."/>
            <person name="Paolocci F."/>
            <person name="Nowrousian M."/>
            <person name="Ottonello S."/>
            <person name="Baldrian P."/>
            <person name="Spatafora J.W."/>
            <person name="Henrissat B."/>
            <person name="Nagy L.G."/>
            <person name="Aury J.M."/>
            <person name="Wincker P."/>
            <person name="Grigoriev I.V."/>
            <person name="Bonfante P."/>
            <person name="Martin F.M."/>
        </authorList>
    </citation>
    <scope>NUCLEOTIDE SEQUENCE [LARGE SCALE GENOMIC DNA]</scope>
    <source>
        <strain evidence="1 2">120613-1</strain>
    </source>
</reference>
<gene>
    <name evidence="1" type="ORF">L873DRAFT_766852</name>
</gene>
<proteinExistence type="predicted"/>
<dbReference type="Proteomes" id="UP000276215">
    <property type="component" value="Unassembled WGS sequence"/>
</dbReference>
<dbReference type="EMBL" id="ML120632">
    <property type="protein sequence ID" value="RPA88953.1"/>
    <property type="molecule type" value="Genomic_DNA"/>
</dbReference>
<evidence type="ECO:0000313" key="2">
    <source>
        <dbReference type="Proteomes" id="UP000276215"/>
    </source>
</evidence>